<dbReference type="PROSITE" id="PS50949">
    <property type="entry name" value="HTH_GNTR"/>
    <property type="match status" value="1"/>
</dbReference>
<keyword evidence="5" id="KW-0804">Transcription</keyword>
<dbReference type="PANTHER" id="PTHR46577:SF1">
    <property type="entry name" value="HTH-TYPE TRANSCRIPTIONAL REGULATORY PROTEIN GABR"/>
    <property type="match status" value="1"/>
</dbReference>
<dbReference type="STRING" id="576117.SAMN04488138_104133"/>
<sequence>MRPAIHSLPISIDRASKEPIQSQLRRGIITAIGTGQLAPGQKMLSTRLLADQLGIARNTVSAVFEELMARGYLEARPRRGYFVSDSKPPVTDRVDSAVTLDWESRLNHHPSRLNHIRKSLNWHDYKYPFIYGQVDPGLFPLNAWRTSSRDMLGRASVDWWGADRAVDDDPMLIEQIQTQVLPDRGIYARPEEVMITLGAQEGLYLISQLLSGAGKRVGCEMPGYPDSRFIFDLSGAEIVPLDLDTEGALIPSNAGLDLAVLTPGAHCPSMTVMSDSRRNETLALAAREDFLIVEDDYEGDISFAKDLALKSRDKEGRVLYLGTLSKVLAPGVRLGYIVAPAPVIREARWLRRLIHRSAPLNNQRAAAIFLAEGHYRNLVRKLRSTYQARWETVMEHLPDLMPGFRAPDPCHPGRSVWLECPEGVDAHQLLQEAMAQGILFESGDPFVDPSQSGRFFRLGLSVIETHTIVPGMRKLGEIAARL</sequence>
<dbReference type="InterPro" id="IPR036390">
    <property type="entry name" value="WH_DNA-bd_sf"/>
</dbReference>
<evidence type="ECO:0000313" key="8">
    <source>
        <dbReference type="Proteomes" id="UP000183299"/>
    </source>
</evidence>
<dbReference type="EMBL" id="FORY01000004">
    <property type="protein sequence ID" value="SFJ38004.1"/>
    <property type="molecule type" value="Genomic_DNA"/>
</dbReference>
<dbReference type="GeneID" id="98664543"/>
<evidence type="ECO:0000313" key="7">
    <source>
        <dbReference type="EMBL" id="SFJ38004.1"/>
    </source>
</evidence>
<dbReference type="CDD" id="cd00609">
    <property type="entry name" value="AAT_like"/>
    <property type="match status" value="1"/>
</dbReference>
<dbReference type="InterPro" id="IPR015421">
    <property type="entry name" value="PyrdxlP-dep_Trfase_major"/>
</dbReference>
<keyword evidence="2" id="KW-0663">Pyridoxal phosphate</keyword>
<organism evidence="7 8">
    <name type="scientific">Celeribacter halophilus</name>
    <dbReference type="NCBI Taxonomy" id="576117"/>
    <lineage>
        <taxon>Bacteria</taxon>
        <taxon>Pseudomonadati</taxon>
        <taxon>Pseudomonadota</taxon>
        <taxon>Alphaproteobacteria</taxon>
        <taxon>Rhodobacterales</taxon>
        <taxon>Roseobacteraceae</taxon>
        <taxon>Celeribacter</taxon>
    </lineage>
</organism>
<dbReference type="GO" id="GO:0030170">
    <property type="term" value="F:pyridoxal phosphate binding"/>
    <property type="evidence" value="ECO:0007669"/>
    <property type="project" value="InterPro"/>
</dbReference>
<evidence type="ECO:0000256" key="2">
    <source>
        <dbReference type="ARBA" id="ARBA00022898"/>
    </source>
</evidence>
<dbReference type="InterPro" id="IPR000524">
    <property type="entry name" value="Tscrpt_reg_HTH_GntR"/>
</dbReference>
<evidence type="ECO:0000256" key="3">
    <source>
        <dbReference type="ARBA" id="ARBA00023015"/>
    </source>
</evidence>
<accession>A0A1I3QUZ7</accession>
<evidence type="ECO:0000256" key="4">
    <source>
        <dbReference type="ARBA" id="ARBA00023125"/>
    </source>
</evidence>
<dbReference type="Pfam" id="PF00392">
    <property type="entry name" value="GntR"/>
    <property type="match status" value="1"/>
</dbReference>
<evidence type="ECO:0000256" key="1">
    <source>
        <dbReference type="ARBA" id="ARBA00005384"/>
    </source>
</evidence>
<gene>
    <name evidence="7" type="ORF">SAMN04488138_104133</name>
</gene>
<comment type="similarity">
    <text evidence="1">In the C-terminal section; belongs to the class-I pyridoxal-phosphate-dependent aminotransferase family.</text>
</comment>
<proteinExistence type="inferred from homology"/>
<dbReference type="InterPro" id="IPR051446">
    <property type="entry name" value="HTH_trans_reg/aminotransferase"/>
</dbReference>
<dbReference type="Gene3D" id="3.40.640.10">
    <property type="entry name" value="Type I PLP-dependent aspartate aminotransferase-like (Major domain)"/>
    <property type="match status" value="1"/>
</dbReference>
<dbReference type="GO" id="GO:0003677">
    <property type="term" value="F:DNA binding"/>
    <property type="evidence" value="ECO:0007669"/>
    <property type="project" value="UniProtKB-KW"/>
</dbReference>
<dbReference type="AlphaFoldDB" id="A0A1I3QUZ7"/>
<dbReference type="Pfam" id="PF00155">
    <property type="entry name" value="Aminotran_1_2"/>
    <property type="match status" value="1"/>
</dbReference>
<keyword evidence="4" id="KW-0238">DNA-binding</keyword>
<dbReference type="PANTHER" id="PTHR46577">
    <property type="entry name" value="HTH-TYPE TRANSCRIPTIONAL REGULATORY PROTEIN GABR"/>
    <property type="match status" value="1"/>
</dbReference>
<reference evidence="7 8" key="1">
    <citation type="submission" date="2016-10" db="EMBL/GenBank/DDBJ databases">
        <authorList>
            <person name="de Groot N.N."/>
        </authorList>
    </citation>
    <scope>NUCLEOTIDE SEQUENCE [LARGE SCALE GENOMIC DNA]</scope>
    <source>
        <strain evidence="7 8">CGMCC 1.8891</strain>
    </source>
</reference>
<evidence type="ECO:0000259" key="6">
    <source>
        <dbReference type="PROSITE" id="PS50949"/>
    </source>
</evidence>
<keyword evidence="7" id="KW-0808">Transferase</keyword>
<dbReference type="RefSeq" id="WP_066602046.1">
    <property type="nucleotide sequence ID" value="NZ_FORY01000004.1"/>
</dbReference>
<keyword evidence="3" id="KW-0805">Transcription regulation</keyword>
<keyword evidence="8" id="KW-1185">Reference proteome</keyword>
<dbReference type="SUPFAM" id="SSF46785">
    <property type="entry name" value="Winged helix' DNA-binding domain"/>
    <property type="match status" value="1"/>
</dbReference>
<name>A0A1I3QUZ7_9RHOB</name>
<dbReference type="InterPro" id="IPR015424">
    <property type="entry name" value="PyrdxlP-dep_Trfase"/>
</dbReference>
<dbReference type="Gene3D" id="1.10.10.10">
    <property type="entry name" value="Winged helix-like DNA-binding domain superfamily/Winged helix DNA-binding domain"/>
    <property type="match status" value="1"/>
</dbReference>
<evidence type="ECO:0000256" key="5">
    <source>
        <dbReference type="ARBA" id="ARBA00023163"/>
    </source>
</evidence>
<dbReference type="CDD" id="cd07377">
    <property type="entry name" value="WHTH_GntR"/>
    <property type="match status" value="1"/>
</dbReference>
<keyword evidence="7" id="KW-0032">Aminotransferase</keyword>
<dbReference type="SMART" id="SM00345">
    <property type="entry name" value="HTH_GNTR"/>
    <property type="match status" value="1"/>
</dbReference>
<dbReference type="SUPFAM" id="SSF53383">
    <property type="entry name" value="PLP-dependent transferases"/>
    <property type="match status" value="1"/>
</dbReference>
<dbReference type="GO" id="GO:0008483">
    <property type="term" value="F:transaminase activity"/>
    <property type="evidence" value="ECO:0007669"/>
    <property type="project" value="UniProtKB-KW"/>
</dbReference>
<dbReference type="GO" id="GO:0003700">
    <property type="term" value="F:DNA-binding transcription factor activity"/>
    <property type="evidence" value="ECO:0007669"/>
    <property type="project" value="InterPro"/>
</dbReference>
<feature type="domain" description="HTH gntR-type" evidence="6">
    <location>
        <begin position="18"/>
        <end position="86"/>
    </location>
</feature>
<dbReference type="InterPro" id="IPR036388">
    <property type="entry name" value="WH-like_DNA-bd_sf"/>
</dbReference>
<protein>
    <submittedName>
        <fullName evidence="7">GntR family transcriptional regulator / MocR family aminotransferase</fullName>
    </submittedName>
</protein>
<dbReference type="Proteomes" id="UP000183299">
    <property type="component" value="Unassembled WGS sequence"/>
</dbReference>
<dbReference type="InterPro" id="IPR004839">
    <property type="entry name" value="Aminotransferase_I/II_large"/>
</dbReference>